<gene>
    <name evidence="1" type="ORF">BDR25DRAFT_237101</name>
</gene>
<reference evidence="1" key="1">
    <citation type="journal article" date="2020" name="Stud. Mycol.">
        <title>101 Dothideomycetes genomes: a test case for predicting lifestyles and emergence of pathogens.</title>
        <authorList>
            <person name="Haridas S."/>
            <person name="Albert R."/>
            <person name="Binder M."/>
            <person name="Bloem J."/>
            <person name="Labutti K."/>
            <person name="Salamov A."/>
            <person name="Andreopoulos B."/>
            <person name="Baker S."/>
            <person name="Barry K."/>
            <person name="Bills G."/>
            <person name="Bluhm B."/>
            <person name="Cannon C."/>
            <person name="Castanera R."/>
            <person name="Culley D."/>
            <person name="Daum C."/>
            <person name="Ezra D."/>
            <person name="Gonzalez J."/>
            <person name="Henrissat B."/>
            <person name="Kuo A."/>
            <person name="Liang C."/>
            <person name="Lipzen A."/>
            <person name="Lutzoni F."/>
            <person name="Magnuson J."/>
            <person name="Mondo S."/>
            <person name="Nolan M."/>
            <person name="Ohm R."/>
            <person name="Pangilinan J."/>
            <person name="Park H.-J."/>
            <person name="Ramirez L."/>
            <person name="Alfaro M."/>
            <person name="Sun H."/>
            <person name="Tritt A."/>
            <person name="Yoshinaga Y."/>
            <person name="Zwiers L.-H."/>
            <person name="Turgeon B."/>
            <person name="Goodwin S."/>
            <person name="Spatafora J."/>
            <person name="Crous P."/>
            <person name="Grigoriev I."/>
        </authorList>
    </citation>
    <scope>NUCLEOTIDE SEQUENCE</scope>
    <source>
        <strain evidence="1">ATCC 200398</strain>
    </source>
</reference>
<name>A0ACB6QKE2_9PLEO</name>
<dbReference type="EMBL" id="MU003524">
    <property type="protein sequence ID" value="KAF2466611.1"/>
    <property type="molecule type" value="Genomic_DNA"/>
</dbReference>
<proteinExistence type="predicted"/>
<accession>A0ACB6QKE2</accession>
<keyword evidence="2" id="KW-1185">Reference proteome</keyword>
<sequence length="336" mass="36517">MPGFKATAKQHTIIVLESATIGLPSELDLPGSEYKIIEYPHTSGDQVAERIKAATILVIAATRLDFHLLSHRVSPNLEMISLVASGTDTVDLEACRKRGIRVCNASGASAAAVSEHALGFYFAVRRHFVKTHSIVQAGGWKGRSTLNHMMMGTMEKMPLNCEEETMGLIGNGTIGKRIAKLARMLGMKVLISDRKGEGTCRPGRTLFEDVLKNSTVLILVIPRTPESTNMISTGELKMMRKEAVLVNVSRGEIVDEVALVQALKHGWIGGAAVDVFAHEPATSETCPLIGDHAKDLNLITTPHTAWAGDQTSANLQRMAKENIEAWYCGEPRRIVA</sequence>
<evidence type="ECO:0000313" key="2">
    <source>
        <dbReference type="Proteomes" id="UP000799755"/>
    </source>
</evidence>
<protein>
    <submittedName>
        <fullName evidence="1">Glycerate dehydrogenase</fullName>
    </submittedName>
</protein>
<evidence type="ECO:0000313" key="1">
    <source>
        <dbReference type="EMBL" id="KAF2466611.1"/>
    </source>
</evidence>
<comment type="caution">
    <text evidence="1">The sequence shown here is derived from an EMBL/GenBank/DDBJ whole genome shotgun (WGS) entry which is preliminary data.</text>
</comment>
<dbReference type="Proteomes" id="UP000799755">
    <property type="component" value="Unassembled WGS sequence"/>
</dbReference>
<organism evidence="1 2">
    <name type="scientific">Lindgomyces ingoldianus</name>
    <dbReference type="NCBI Taxonomy" id="673940"/>
    <lineage>
        <taxon>Eukaryota</taxon>
        <taxon>Fungi</taxon>
        <taxon>Dikarya</taxon>
        <taxon>Ascomycota</taxon>
        <taxon>Pezizomycotina</taxon>
        <taxon>Dothideomycetes</taxon>
        <taxon>Pleosporomycetidae</taxon>
        <taxon>Pleosporales</taxon>
        <taxon>Lindgomycetaceae</taxon>
        <taxon>Lindgomyces</taxon>
    </lineage>
</organism>